<protein>
    <recommendedName>
        <fullName evidence="4">Transposable element</fullName>
    </recommendedName>
</protein>
<sequence>MASHFSSLVMLLWEFLGHLGEPAHVNAMVDHVEKPVSWKAASVAWPRRSSRCHSKRGRYQYGGHGRGAYDGVRIVTSRTWETATSGQSANISIERGNEIRGEYRP</sequence>
<reference evidence="2" key="1">
    <citation type="journal article" date="2014" name="Nat. Commun.">
        <title>Multiple recent horizontal transfers of a large genomic region in cheese making fungi.</title>
        <authorList>
            <person name="Cheeseman K."/>
            <person name="Ropars J."/>
            <person name="Renault P."/>
            <person name="Dupont J."/>
            <person name="Gouzy J."/>
            <person name="Branca A."/>
            <person name="Abraham A.L."/>
            <person name="Ceppi M."/>
            <person name="Conseiller E."/>
            <person name="Debuchy R."/>
            <person name="Malagnac F."/>
            <person name="Goarin A."/>
            <person name="Silar P."/>
            <person name="Lacoste S."/>
            <person name="Sallet E."/>
            <person name="Bensimon A."/>
            <person name="Giraud T."/>
            <person name="Brygoo Y."/>
        </authorList>
    </citation>
    <scope>NUCLEOTIDE SEQUENCE [LARGE SCALE GENOMIC DNA]</scope>
    <source>
        <strain evidence="2">FM164</strain>
    </source>
</reference>
<feature type="signal peptide" evidence="1">
    <location>
        <begin position="1"/>
        <end position="20"/>
    </location>
</feature>
<evidence type="ECO:0000313" key="3">
    <source>
        <dbReference type="Proteomes" id="UP000030686"/>
    </source>
</evidence>
<keyword evidence="3" id="KW-1185">Reference proteome</keyword>
<evidence type="ECO:0008006" key="4">
    <source>
        <dbReference type="Google" id="ProtNLM"/>
    </source>
</evidence>
<name>W6R791_PENRF</name>
<accession>W6R791</accession>
<feature type="chain" id="PRO_5004880173" description="Transposable element" evidence="1">
    <location>
        <begin position="21"/>
        <end position="105"/>
    </location>
</feature>
<gene>
    <name evidence="2" type="ORF">PROQFM164_S07g000060</name>
</gene>
<proteinExistence type="predicted"/>
<evidence type="ECO:0000313" key="2">
    <source>
        <dbReference type="EMBL" id="CDM37712.1"/>
    </source>
</evidence>
<keyword evidence="1" id="KW-0732">Signal</keyword>
<dbReference type="Proteomes" id="UP000030686">
    <property type="component" value="Unassembled WGS sequence"/>
</dbReference>
<evidence type="ECO:0000256" key="1">
    <source>
        <dbReference type="SAM" id="SignalP"/>
    </source>
</evidence>
<organism evidence="2 3">
    <name type="scientific">Penicillium roqueforti (strain FM164)</name>
    <dbReference type="NCBI Taxonomy" id="1365484"/>
    <lineage>
        <taxon>Eukaryota</taxon>
        <taxon>Fungi</taxon>
        <taxon>Dikarya</taxon>
        <taxon>Ascomycota</taxon>
        <taxon>Pezizomycotina</taxon>
        <taxon>Eurotiomycetes</taxon>
        <taxon>Eurotiomycetidae</taxon>
        <taxon>Eurotiales</taxon>
        <taxon>Aspergillaceae</taxon>
        <taxon>Penicillium</taxon>
    </lineage>
</organism>
<dbReference type="EMBL" id="HG792021">
    <property type="protein sequence ID" value="CDM37712.1"/>
    <property type="molecule type" value="Genomic_DNA"/>
</dbReference>
<dbReference type="AlphaFoldDB" id="W6R791"/>